<evidence type="ECO:0000313" key="13">
    <source>
        <dbReference type="EMBL" id="QOD55854.1"/>
    </source>
</evidence>
<name>A0A1Q9H6H7_PHODP</name>
<evidence type="ECO:0000256" key="8">
    <source>
        <dbReference type="ARBA" id="ARBA00022927"/>
    </source>
</evidence>
<evidence type="ECO:0000256" key="7">
    <source>
        <dbReference type="ARBA" id="ARBA00022795"/>
    </source>
</evidence>
<evidence type="ECO:0000313" key="14">
    <source>
        <dbReference type="Proteomes" id="UP000218676"/>
    </source>
</evidence>
<feature type="region of interest" description="Disordered" evidence="10">
    <location>
        <begin position="28"/>
        <end position="67"/>
    </location>
</feature>
<dbReference type="Proteomes" id="UP000516656">
    <property type="component" value="Chromosome 1"/>
</dbReference>
<reference evidence="12" key="1">
    <citation type="journal article" date="2017" name="Genome Announc.">
        <title>Whole-Genome Sequence of Photobacterium damselae subsp. piscicida Strain 91-197, Isolated from Hybrid Striped Bass (Morone sp.) in the United States.</title>
        <authorList>
            <person name="Teru Y."/>
            <person name="Hikima J."/>
            <person name="Kono T."/>
            <person name="Sakai M."/>
            <person name="Takano T."/>
            <person name="Hawke J.P."/>
            <person name="Takeyama H."/>
            <person name="Aoki T."/>
        </authorList>
    </citation>
    <scope>NUCLEOTIDE SEQUENCE</scope>
    <source>
        <strain evidence="12">91-197</strain>
    </source>
</reference>
<comment type="function">
    <text evidence="1">Needed for flagellar regrowth and assembly.</text>
</comment>
<accession>A0A1Q9H6H7</accession>
<keyword evidence="13" id="KW-0969">Cilium</keyword>
<organism evidence="13 15">
    <name type="scientific">Photobacterium damsela subsp. piscicida</name>
    <name type="common">Pasteurella piscicida</name>
    <dbReference type="NCBI Taxonomy" id="38294"/>
    <lineage>
        <taxon>Bacteria</taxon>
        <taxon>Pseudomonadati</taxon>
        <taxon>Pseudomonadota</taxon>
        <taxon>Gammaproteobacteria</taxon>
        <taxon>Vibrionales</taxon>
        <taxon>Vibrionaceae</taxon>
        <taxon>Photobacterium</taxon>
    </lineage>
</organism>
<keyword evidence="7" id="KW-1005">Bacterial flagellum biogenesis</keyword>
<comment type="subcellular location">
    <subcellularLocation>
        <location evidence="2">Cytoplasm</location>
    </subcellularLocation>
</comment>
<dbReference type="EMBL" id="AP018045">
    <property type="protein sequence ID" value="BAX52283.1"/>
    <property type="molecule type" value="Genomic_DNA"/>
</dbReference>
<dbReference type="GO" id="GO:0009288">
    <property type="term" value="C:bacterial-type flagellum"/>
    <property type="evidence" value="ECO:0007669"/>
    <property type="project" value="InterPro"/>
</dbReference>
<dbReference type="PANTHER" id="PTHR34982:SF1">
    <property type="entry name" value="FLAGELLAR ASSEMBLY PROTEIN FLIH"/>
    <property type="match status" value="1"/>
</dbReference>
<dbReference type="GO" id="GO:0003774">
    <property type="term" value="F:cytoskeletal motor activity"/>
    <property type="evidence" value="ECO:0007669"/>
    <property type="project" value="InterPro"/>
</dbReference>
<dbReference type="EMBL" id="CP061854">
    <property type="protein sequence ID" value="QOD55854.1"/>
    <property type="molecule type" value="Genomic_DNA"/>
</dbReference>
<evidence type="ECO:0000256" key="4">
    <source>
        <dbReference type="ARBA" id="ARBA00016507"/>
    </source>
</evidence>
<feature type="domain" description="Flagellar assembly protein FliH/Type III secretion system HrpE" evidence="11">
    <location>
        <begin position="128"/>
        <end position="253"/>
    </location>
</feature>
<dbReference type="Pfam" id="PF02108">
    <property type="entry name" value="FliH"/>
    <property type="match status" value="1"/>
</dbReference>
<evidence type="ECO:0000256" key="5">
    <source>
        <dbReference type="ARBA" id="ARBA00022448"/>
    </source>
</evidence>
<keyword evidence="13" id="KW-0966">Cell projection</keyword>
<evidence type="ECO:0000256" key="10">
    <source>
        <dbReference type="SAM" id="MobiDB-lite"/>
    </source>
</evidence>
<evidence type="ECO:0000256" key="9">
    <source>
        <dbReference type="ARBA" id="ARBA00023225"/>
    </source>
</evidence>
<dbReference type="InterPro" id="IPR051472">
    <property type="entry name" value="T3SS_Stator/FliH"/>
</dbReference>
<dbReference type="PRINTS" id="PR01003">
    <property type="entry name" value="FLGFLIH"/>
</dbReference>
<reference evidence="13 15" key="3">
    <citation type="submission" date="2020-09" db="EMBL/GenBank/DDBJ databases">
        <title>Complete, closed and curated genome sequences of Photobacterium damselae subsp. piscicida isolates from Australia indicate localised evolution and additional plasmid-borne pathogenicity mechanisms.</title>
        <authorList>
            <person name="Baseggio L."/>
            <person name="Silayeva O."/>
            <person name="Buller N."/>
            <person name="Landos M."/>
            <person name="Engelstaedter J."/>
            <person name="Barnes A.C."/>
        </authorList>
    </citation>
    <scope>NUCLEOTIDE SEQUENCE [LARGE SCALE GENOMIC DNA]</scope>
    <source>
        <strain evidence="13 15">AS-16-0540-1</strain>
    </source>
</reference>
<protein>
    <recommendedName>
        <fullName evidence="4">Flagellar assembly protein FliH</fullName>
    </recommendedName>
</protein>
<evidence type="ECO:0000259" key="11">
    <source>
        <dbReference type="Pfam" id="PF02108"/>
    </source>
</evidence>
<dbReference type="Proteomes" id="UP000218676">
    <property type="component" value="Chromosome 1"/>
</dbReference>
<keyword evidence="8" id="KW-0653">Protein transport</keyword>
<evidence type="ECO:0000256" key="3">
    <source>
        <dbReference type="ARBA" id="ARBA00006602"/>
    </source>
</evidence>
<reference evidence="14" key="2">
    <citation type="submission" date="2017-05" db="EMBL/GenBank/DDBJ databases">
        <title>Whole genome sequence of fish pathogenic bacteria, Photobacterium damselae subsp. piscicida, strain 91-197, isolated from hybrid striped bass (Morone sp.) in USA.</title>
        <authorList>
            <person name="Teru Y."/>
            <person name="Hikima J."/>
            <person name="Kono T."/>
            <person name="Sakai M."/>
            <person name="Takano T."/>
            <person name="Hawke J.P."/>
            <person name="Takeyama H."/>
            <person name="Aoki T."/>
        </authorList>
    </citation>
    <scope>NUCLEOTIDE SEQUENCE [LARGE SCALE GENOMIC DNA]</scope>
    <source>
        <strain evidence="14">91-197</strain>
    </source>
</reference>
<sequence length="271" mass="30527">MDNDRRRGFVRITSDQAEALERWCFPDYSDALPHQHDNALNYEPQWQPPEPELNHESEADSPPPLTAADLDEIHQSAYDDGFAEGRKAGYDEGFSQGQQDGQQLGQQQGIEQGLAQGLEQAQTQITTQVDALAQVMDKLATPIAVMNEEVRAQVLQLAMSLTRELIRVEIQTNPQVILQTINDVIASLPVVERETHIALNPEDHQQVLEAYGSENLAERKWKLTIEPALQRGDVQVRAGDASVDYRMEQRIRHLLQQFVGNNNLDQESIAE</sequence>
<dbReference type="GO" id="GO:0005829">
    <property type="term" value="C:cytosol"/>
    <property type="evidence" value="ECO:0007669"/>
    <property type="project" value="TreeGrafter"/>
</dbReference>
<dbReference type="GO" id="GO:0015031">
    <property type="term" value="P:protein transport"/>
    <property type="evidence" value="ECO:0007669"/>
    <property type="project" value="UniProtKB-KW"/>
</dbReference>
<dbReference type="InterPro" id="IPR000563">
    <property type="entry name" value="Flag_FliH"/>
</dbReference>
<dbReference type="InterPro" id="IPR018035">
    <property type="entry name" value="Flagellar_FliH/T3SS_HrpE"/>
</dbReference>
<gene>
    <name evidence="13" type="ORF">IC627_11200</name>
    <name evidence="12" type="ORF">PDPUS_1_00909</name>
</gene>
<keyword evidence="6" id="KW-0963">Cytoplasm</keyword>
<dbReference type="AlphaFoldDB" id="A0A1Q9H6H7"/>
<evidence type="ECO:0000313" key="15">
    <source>
        <dbReference type="Proteomes" id="UP000516656"/>
    </source>
</evidence>
<keyword evidence="5" id="KW-0813">Transport</keyword>
<keyword evidence="13" id="KW-0282">Flagellum</keyword>
<keyword evidence="9" id="KW-1006">Bacterial flagellum protein export</keyword>
<proteinExistence type="inferred from homology"/>
<comment type="similarity">
    <text evidence="3">Belongs to the FliH family.</text>
</comment>
<dbReference type="NCBIfam" id="NF004270">
    <property type="entry name" value="PRK05687.2-1"/>
    <property type="match status" value="1"/>
</dbReference>
<evidence type="ECO:0000313" key="12">
    <source>
        <dbReference type="EMBL" id="BAX52283.1"/>
    </source>
</evidence>
<dbReference type="RefSeq" id="WP_044176270.1">
    <property type="nucleotide sequence ID" value="NZ_AP018045.1"/>
</dbReference>
<feature type="compositionally biased region" description="Low complexity" evidence="10">
    <location>
        <begin position="92"/>
        <end position="109"/>
    </location>
</feature>
<dbReference type="GO" id="GO:0044781">
    <property type="term" value="P:bacterial-type flagellum organization"/>
    <property type="evidence" value="ECO:0007669"/>
    <property type="project" value="UniProtKB-KW"/>
</dbReference>
<evidence type="ECO:0000256" key="6">
    <source>
        <dbReference type="ARBA" id="ARBA00022490"/>
    </source>
</evidence>
<dbReference type="GO" id="GO:0071973">
    <property type="term" value="P:bacterial-type flagellum-dependent cell motility"/>
    <property type="evidence" value="ECO:0007669"/>
    <property type="project" value="InterPro"/>
</dbReference>
<feature type="region of interest" description="Disordered" evidence="10">
    <location>
        <begin position="83"/>
        <end position="109"/>
    </location>
</feature>
<evidence type="ECO:0000256" key="1">
    <source>
        <dbReference type="ARBA" id="ARBA00003041"/>
    </source>
</evidence>
<dbReference type="PANTHER" id="PTHR34982">
    <property type="entry name" value="YOP PROTEINS TRANSLOCATION PROTEIN L"/>
    <property type="match status" value="1"/>
</dbReference>
<evidence type="ECO:0000256" key="2">
    <source>
        <dbReference type="ARBA" id="ARBA00004496"/>
    </source>
</evidence>